<protein>
    <recommendedName>
        <fullName evidence="9">NERD domain-containing protein</fullName>
    </recommendedName>
</protein>
<evidence type="ECO:0000313" key="4">
    <source>
        <dbReference type="EMBL" id="QQM97276.1"/>
    </source>
</evidence>
<dbReference type="EMBL" id="QEIV01001296">
    <property type="protein sequence ID" value="PWZ97114.1"/>
    <property type="molecule type" value="Genomic_DNA"/>
</dbReference>
<dbReference type="EMBL" id="CP066884">
    <property type="protein sequence ID" value="QQM97276.1"/>
    <property type="molecule type" value="Genomic_DNA"/>
</dbReference>
<dbReference type="Proteomes" id="UP000595859">
    <property type="component" value="Chromosome"/>
</dbReference>
<evidence type="ECO:0000313" key="5">
    <source>
        <dbReference type="Proteomes" id="UP000246351"/>
    </source>
</evidence>
<dbReference type="OMA" id="QKTFYHF"/>
<evidence type="ECO:0008006" key="9">
    <source>
        <dbReference type="Google" id="ProtNLM"/>
    </source>
</evidence>
<evidence type="ECO:0000313" key="6">
    <source>
        <dbReference type="Proteomes" id="UP000246800"/>
    </source>
</evidence>
<evidence type="ECO:0000313" key="7">
    <source>
        <dbReference type="Proteomes" id="UP000595859"/>
    </source>
</evidence>
<evidence type="ECO:0000313" key="2">
    <source>
        <dbReference type="EMBL" id="PWZ73149.1"/>
    </source>
</evidence>
<organism evidence="3 5">
    <name type="scientific">Staphylococcus pseudintermedius</name>
    <dbReference type="NCBI Taxonomy" id="283734"/>
    <lineage>
        <taxon>Bacteria</taxon>
        <taxon>Bacillati</taxon>
        <taxon>Bacillota</taxon>
        <taxon>Bacilli</taxon>
        <taxon>Bacillales</taxon>
        <taxon>Staphylococcaceae</taxon>
        <taxon>Staphylococcus</taxon>
        <taxon>Staphylococcus intermedius group</taxon>
    </lineage>
</organism>
<keyword evidence="8" id="KW-1185">Reference proteome</keyword>
<dbReference type="RefSeq" id="WP_014614005.1">
    <property type="nucleotide sequence ID" value="NZ_AP019372.1"/>
</dbReference>
<evidence type="ECO:0000313" key="1">
    <source>
        <dbReference type="EMBL" id="EGQ4383584.1"/>
    </source>
</evidence>
<dbReference type="EMBL" id="AAXKXX010000001">
    <property type="protein sequence ID" value="EGQ4383584.1"/>
    <property type="molecule type" value="Genomic_DNA"/>
</dbReference>
<accession>A0A166P3J0</accession>
<name>A0A166P3J0_STAPS</name>
<dbReference type="GeneID" id="93825108"/>
<reference evidence="5 6" key="1">
    <citation type="journal article" date="2018" name="Vet. Microbiol.">
        <title>Clonal diversity and geographic distribution of methicillin-resistant Staphylococcus pseudintermedius from Australian animals: Discovery of novel sequence types.</title>
        <authorList>
            <person name="Worthing K.A."/>
            <person name="Abraham S."/>
            <person name="Coombs G.W."/>
            <person name="Pang S."/>
            <person name="Saputra S."/>
            <person name="Jordan D."/>
            <person name="Trott D.J."/>
            <person name="Norris J.M."/>
        </authorList>
    </citation>
    <scope>NUCLEOTIDE SEQUENCE [LARGE SCALE GENOMIC DNA]</scope>
    <source>
        <strain evidence="2 6">ST525 1</strain>
        <strain evidence="3 5">ST71 3</strain>
    </source>
</reference>
<dbReference type="EMBL" id="QEIT01000080">
    <property type="protein sequence ID" value="PWZ73149.1"/>
    <property type="molecule type" value="Genomic_DNA"/>
</dbReference>
<dbReference type="AlphaFoldDB" id="A0A166P3J0"/>
<evidence type="ECO:0000313" key="3">
    <source>
        <dbReference type="EMBL" id="PWZ97114.1"/>
    </source>
</evidence>
<evidence type="ECO:0000313" key="8">
    <source>
        <dbReference type="Proteomes" id="UP000600220"/>
    </source>
</evidence>
<sequence>MSLLLWFLICVLFILVLLALLRLKFYQHQLDVEAYTKMQLLNKISILKQERYQSKEKRAITTTYHLNLRNTRQLLNHLLEDFKSDEKIKDFRIITTSQIAPKNPLFPFISEFDFIVITNVGMILMNIKSLKSKTFYHFDSRIPTTDEQDLNRIVGHYIAHQYHNQFQSDLKTSYTFNEIISENKITYEFHEYDPYQIAERATQNIQEAVESFVQVPVSTIGVIYCVDQRGERIDGDAQPYSRIYTSESETDIQYAIQALIDTSHTQLESHTMQQLVSSFENHHESSKHQ</sequence>
<gene>
    <name evidence="2" type="ORF">DD902_11675</name>
    <name evidence="3" type="ORF">DD924_12890</name>
    <name evidence="1" type="ORF">EGV54_00525</name>
    <name evidence="4" type="ORF">JGZ15_06975</name>
</gene>
<dbReference type="Proteomes" id="UP000600220">
    <property type="component" value="Unassembled WGS sequence"/>
</dbReference>
<dbReference type="Proteomes" id="UP000246800">
    <property type="component" value="Unassembled WGS sequence"/>
</dbReference>
<proteinExistence type="predicted"/>
<reference evidence="4 7" key="3">
    <citation type="submission" date="2020-12" db="EMBL/GenBank/DDBJ databases">
        <title>Whole genome sequencing and de novo assembly of Staphylococcus pseudintermedius: a novel pangenome approach to unravel pathogenesis of canine pyoderma.</title>
        <authorList>
            <person name="Ferrer L."/>
            <person name="Perez D."/>
            <person name="Fonticoba R."/>
            <person name="Vines J."/>
            <person name="Fabregas N."/>
            <person name="Madronero S."/>
            <person name="Meroni G."/>
            <person name="Martino P."/>
            <person name="Martinez S."/>
            <person name="Cusco A."/>
            <person name="Migura L."/>
            <person name="Francino O."/>
        </authorList>
    </citation>
    <scope>NUCLEOTIDE SEQUENCE [LARGE SCALE GENOMIC DNA]</scope>
    <source>
        <strain evidence="4 7">HSP080</strain>
    </source>
</reference>
<reference evidence="1 8" key="2">
    <citation type="submission" date="2018-11" db="EMBL/GenBank/DDBJ databases">
        <authorList>
            <consortium name="Veterinary Laboratory Investigation and Response Network"/>
        </authorList>
    </citation>
    <scope>NUCLEOTIDE SEQUENCE [LARGE SCALE GENOMIC DNA]</scope>
    <source>
        <strain evidence="1 8">SPSE-18-VL-LA-PA-Ryan-0021</strain>
    </source>
</reference>
<dbReference type="Proteomes" id="UP000246351">
    <property type="component" value="Unassembled WGS sequence"/>
</dbReference>
<dbReference type="eggNOG" id="ENOG503052M">
    <property type="taxonomic scope" value="Bacteria"/>
</dbReference>